<accession>A0A081PLG5</accession>
<dbReference type="eggNOG" id="ENOG5031J2R">
    <property type="taxonomic scope" value="Bacteria"/>
</dbReference>
<dbReference type="OrthoDB" id="1467516at2"/>
<name>A0A081PLG5_9SPHI</name>
<proteinExistence type="predicted"/>
<sequence>MYSKAQTAQLKQEFWTIFGQYIAPQLSADGLKINWVNYKTGFKHLHFRMQADQREAVIAIEMAHPDPGIQELMMEQFRTFSKLLAASTGDVWEWQLHHTDEYGKTVSLISQTLTGVSVLNKADWPALISFFKPRITALDEFWSSAQYSFELFRQG</sequence>
<evidence type="ECO:0000313" key="3">
    <source>
        <dbReference type="Proteomes" id="UP000028007"/>
    </source>
</evidence>
<feature type="domain" description="DUF4268" evidence="1">
    <location>
        <begin position="10"/>
        <end position="144"/>
    </location>
</feature>
<protein>
    <recommendedName>
        <fullName evidence="1">DUF4268 domain-containing protein</fullName>
    </recommendedName>
</protein>
<comment type="caution">
    <text evidence="2">The sequence shown here is derived from an EMBL/GenBank/DDBJ whole genome shotgun (WGS) entry which is preliminary data.</text>
</comment>
<dbReference type="RefSeq" id="WP_037437975.1">
    <property type="nucleotide sequence ID" value="NZ_JNFF01000013.1"/>
</dbReference>
<dbReference type="Pfam" id="PF14088">
    <property type="entry name" value="DUF4268"/>
    <property type="match status" value="1"/>
</dbReference>
<dbReference type="AlphaFoldDB" id="A0A081PLG5"/>
<dbReference type="InterPro" id="IPR025364">
    <property type="entry name" value="DUF4268"/>
</dbReference>
<gene>
    <name evidence="2" type="ORF">N180_11065</name>
</gene>
<dbReference type="Proteomes" id="UP000028007">
    <property type="component" value="Unassembled WGS sequence"/>
</dbReference>
<evidence type="ECO:0000313" key="2">
    <source>
        <dbReference type="EMBL" id="KEQ31538.1"/>
    </source>
</evidence>
<reference evidence="2 3" key="1">
    <citation type="journal article" date="1992" name="Int. J. Syst. Bacteriol.">
        <title>Sphingobacterium antarcticus sp. nov. a Psychrotrophic Bacterium from the Soils of Schirmacher Oasis, Antarctica.</title>
        <authorList>
            <person name="Shivaji S."/>
            <person name="Ray M.K."/>
            <person name="Rao N.S."/>
            <person name="Saiserr L."/>
            <person name="Jagannadham M.V."/>
            <person name="Kumar G.S."/>
            <person name="Reddy G."/>
            <person name="Bhargava P.M."/>
        </authorList>
    </citation>
    <scope>NUCLEOTIDE SEQUENCE [LARGE SCALE GENOMIC DNA]</scope>
    <source>
        <strain evidence="2 3">4BY</strain>
    </source>
</reference>
<organism evidence="2 3">
    <name type="scientific">Pedobacter antarcticus 4BY</name>
    <dbReference type="NCBI Taxonomy" id="1358423"/>
    <lineage>
        <taxon>Bacteria</taxon>
        <taxon>Pseudomonadati</taxon>
        <taxon>Bacteroidota</taxon>
        <taxon>Sphingobacteriia</taxon>
        <taxon>Sphingobacteriales</taxon>
        <taxon>Sphingobacteriaceae</taxon>
        <taxon>Pedobacter</taxon>
    </lineage>
</organism>
<evidence type="ECO:0000259" key="1">
    <source>
        <dbReference type="Pfam" id="PF14088"/>
    </source>
</evidence>
<keyword evidence="3" id="KW-1185">Reference proteome</keyword>
<dbReference type="EMBL" id="JNFF01000013">
    <property type="protein sequence ID" value="KEQ31538.1"/>
    <property type="molecule type" value="Genomic_DNA"/>
</dbReference>